<feature type="transmembrane region" description="Helical" evidence="1">
    <location>
        <begin position="12"/>
        <end position="29"/>
    </location>
</feature>
<evidence type="ECO:0000313" key="2">
    <source>
        <dbReference type="EMBL" id="MBJ6127911.1"/>
    </source>
</evidence>
<organism evidence="2 3">
    <name type="scientific">Microvirga splendida</name>
    <dbReference type="NCBI Taxonomy" id="2795727"/>
    <lineage>
        <taxon>Bacteria</taxon>
        <taxon>Pseudomonadati</taxon>
        <taxon>Pseudomonadota</taxon>
        <taxon>Alphaproteobacteria</taxon>
        <taxon>Hyphomicrobiales</taxon>
        <taxon>Methylobacteriaceae</taxon>
        <taxon>Microvirga</taxon>
    </lineage>
</organism>
<accession>A0ABS0Y6I6</accession>
<comment type="caution">
    <text evidence="2">The sequence shown here is derived from an EMBL/GenBank/DDBJ whole genome shotgun (WGS) entry which is preliminary data.</text>
</comment>
<keyword evidence="1" id="KW-0472">Membrane</keyword>
<dbReference type="InterPro" id="IPR025461">
    <property type="entry name" value="ABA4-like"/>
</dbReference>
<name>A0ABS0Y6I6_9HYPH</name>
<keyword evidence="1" id="KW-0812">Transmembrane</keyword>
<proteinExistence type="predicted"/>
<evidence type="ECO:0000313" key="3">
    <source>
        <dbReference type="Proteomes" id="UP000620670"/>
    </source>
</evidence>
<dbReference type="EMBL" id="JAELXT010000034">
    <property type="protein sequence ID" value="MBJ6127911.1"/>
    <property type="molecule type" value="Genomic_DNA"/>
</dbReference>
<keyword evidence="1" id="KW-1133">Transmembrane helix</keyword>
<sequence length="151" mass="16462">MSDLWLDRVFSLAGLMAMAGWLALIFAPLRPRLAQAVATFVVPAVIGHAYAVLIARYWGEAPGGFGSLDEVGALFSHRGVLLAGWLHYLAFDLFVGAWEVREARRVALPHWLILPALALTFLFGPIGLLVFLALRAARLRYAPLHTQGATA</sequence>
<reference evidence="3" key="1">
    <citation type="submission" date="2020-12" db="EMBL/GenBank/DDBJ databases">
        <title>Hymenobacter sp.</title>
        <authorList>
            <person name="Kim M.K."/>
        </authorList>
    </citation>
    <scope>NUCLEOTIDE SEQUENCE [LARGE SCALE GENOMIC DNA]</scope>
    <source>
        <strain evidence="3">BT325</strain>
    </source>
</reference>
<dbReference type="Pfam" id="PF14108">
    <property type="entry name" value="ABA4-like"/>
    <property type="match status" value="1"/>
</dbReference>
<keyword evidence="3" id="KW-1185">Reference proteome</keyword>
<feature type="transmembrane region" description="Helical" evidence="1">
    <location>
        <begin position="79"/>
        <end position="100"/>
    </location>
</feature>
<protein>
    <submittedName>
        <fullName evidence="2">DUF4281 domain-containing protein</fullName>
    </submittedName>
</protein>
<gene>
    <name evidence="2" type="ORF">JAO75_21160</name>
</gene>
<dbReference type="Proteomes" id="UP000620670">
    <property type="component" value="Unassembled WGS sequence"/>
</dbReference>
<feature type="transmembrane region" description="Helical" evidence="1">
    <location>
        <begin position="36"/>
        <end position="59"/>
    </location>
</feature>
<dbReference type="RefSeq" id="WP_199051129.1">
    <property type="nucleotide sequence ID" value="NZ_JAELXT010000034.1"/>
</dbReference>
<evidence type="ECO:0000256" key="1">
    <source>
        <dbReference type="SAM" id="Phobius"/>
    </source>
</evidence>
<feature type="transmembrane region" description="Helical" evidence="1">
    <location>
        <begin position="112"/>
        <end position="134"/>
    </location>
</feature>